<dbReference type="AlphaFoldDB" id="A0AAV1TH27"/>
<evidence type="ECO:0000313" key="1">
    <source>
        <dbReference type="EMBL" id="CAK7918848.1"/>
    </source>
</evidence>
<reference evidence="1" key="1">
    <citation type="submission" date="2024-01" db="EMBL/GenBank/DDBJ databases">
        <authorList>
            <person name="Webb A."/>
        </authorList>
    </citation>
    <scope>NUCLEOTIDE SEQUENCE</scope>
    <source>
        <strain evidence="1">Pm1</strain>
    </source>
</reference>
<sequence length="34" mass="3693">MVSHSIGSALEYASMDDYVDTLNTRLTALSAQEC</sequence>
<evidence type="ECO:0000313" key="2">
    <source>
        <dbReference type="Proteomes" id="UP001162060"/>
    </source>
</evidence>
<protein>
    <submittedName>
        <fullName evidence="1">Uncharacterized protein</fullName>
    </submittedName>
</protein>
<name>A0AAV1TH27_9STRA</name>
<organism evidence="1 2">
    <name type="scientific">Peronospora matthiolae</name>
    <dbReference type="NCBI Taxonomy" id="2874970"/>
    <lineage>
        <taxon>Eukaryota</taxon>
        <taxon>Sar</taxon>
        <taxon>Stramenopiles</taxon>
        <taxon>Oomycota</taxon>
        <taxon>Peronosporomycetes</taxon>
        <taxon>Peronosporales</taxon>
        <taxon>Peronosporaceae</taxon>
        <taxon>Peronospora</taxon>
    </lineage>
</organism>
<accession>A0AAV1TH27</accession>
<dbReference type="Proteomes" id="UP001162060">
    <property type="component" value="Unassembled WGS sequence"/>
</dbReference>
<dbReference type="EMBL" id="CAKLBY020000047">
    <property type="protein sequence ID" value="CAK7918848.1"/>
    <property type="molecule type" value="Genomic_DNA"/>
</dbReference>
<gene>
    <name evidence="1" type="ORF">PM001_LOCUS5877</name>
</gene>
<proteinExistence type="predicted"/>
<comment type="caution">
    <text evidence="1">The sequence shown here is derived from an EMBL/GenBank/DDBJ whole genome shotgun (WGS) entry which is preliminary data.</text>
</comment>